<keyword evidence="1" id="KW-0677">Repeat</keyword>
<dbReference type="InterPro" id="IPR036612">
    <property type="entry name" value="KH_dom_type_1_sf"/>
</dbReference>
<dbReference type="GO" id="GO:0003723">
    <property type="term" value="F:RNA binding"/>
    <property type="evidence" value="ECO:0007669"/>
    <property type="project" value="UniProtKB-UniRule"/>
</dbReference>
<evidence type="ECO:0000313" key="5">
    <source>
        <dbReference type="EMBL" id="PVD19517.1"/>
    </source>
</evidence>
<feature type="domain" description="K Homology" evidence="4">
    <location>
        <begin position="753"/>
        <end position="823"/>
    </location>
</feature>
<evidence type="ECO:0000256" key="3">
    <source>
        <dbReference type="SAM" id="MobiDB-lite"/>
    </source>
</evidence>
<evidence type="ECO:0000259" key="4">
    <source>
        <dbReference type="SMART" id="SM00322"/>
    </source>
</evidence>
<reference evidence="5 6" key="1">
    <citation type="submission" date="2018-04" db="EMBL/GenBank/DDBJ databases">
        <title>The genome of golden apple snail Pomacea canaliculata provides insight into stress tolerance and invasive adaptation.</title>
        <authorList>
            <person name="Liu C."/>
            <person name="Liu B."/>
            <person name="Ren Y."/>
            <person name="Zhang Y."/>
            <person name="Wang H."/>
            <person name="Li S."/>
            <person name="Jiang F."/>
            <person name="Yin L."/>
            <person name="Zhang G."/>
            <person name="Qian W."/>
            <person name="Fan W."/>
        </authorList>
    </citation>
    <scope>NUCLEOTIDE SEQUENCE [LARGE SCALE GENOMIC DNA]</scope>
    <source>
        <strain evidence="5">SZHN2017</strain>
        <tissue evidence="5">Muscle</tissue>
    </source>
</reference>
<dbReference type="InterPro" id="IPR004088">
    <property type="entry name" value="KH_dom_type_1"/>
</dbReference>
<feature type="domain" description="K Homology" evidence="4">
    <location>
        <begin position="507"/>
        <end position="578"/>
    </location>
</feature>
<protein>
    <recommendedName>
        <fullName evidence="4">K Homology domain-containing protein</fullName>
    </recommendedName>
</protein>
<sequence length="831" mass="88866">MYGRRGGARERESSRHYLDSLSRFHWLSPSDRVSTLAGSRLPQEGTAWTAQALGACWRRPQVGWLTVALAVLRVRARSPAHVCVRAPAILLGFFERLAPVDLLVNLLSCLHPPTLASRRAKGGTPSVFHSCGRTTSDGDANLLCRHRHRSERKDERVHDVKQKQKSQEKASKAVRPSDLTQSVMARVGPGFDGITSRGGGGQASVCRTVMPGRLRRRRKNADRRRVGQEGALRVTPAQAIQHPLEAWLRARSLHGASDFHPPPSLCRHARKRVETQLALWMRRCCYHPFWGSVLVFVLGSSYHGLVIWQDVKTCVILLLLSVARLCMKRQVLATIKGAVWVGDAGLRGSGRQPASEIAASMCLACQARQMQVARDLCAALADDLIAVIGLDVASLPCQYPGRMKRPLDEEENPGSNMEDAPKRRRGEGPRIELRILLQSKNAGAIIGKGGANIKRLRTDFKASVTVPDSNGPERVLTISAELGTVLEALMDVIPCLEDQYKNKHGEYDCEIRMIVHQSQAGCIIGRAGFKVKELREKTGAGIKVYSTCCPNSTDRIVGITGKRKVVVGCVEEIIELLQSAPPKGPIQPYDPSFFDEFAAPEYGGYISSESRSSKGLPRGSVAPVPPGMRGGMRGGRMGGMDDFGMGMGGAFGGGMRGGRAGFGRGGIGNLRGGIGGGMGGSFGGMGDGGMGDGLGSRGGGFGRSGMRGNLGGGMGRGGSLLGGGSDHGSMQQNFSGDSTNISGGQGMSFGEDGTETTQVTIPKEMAGAIIGKGGARITEIRRRSGAQIVIDEALPGSNERIISITGTPEQIQNAQYMLQLSVKQQSDGGNY</sequence>
<dbReference type="AlphaFoldDB" id="A0A2T7NEC1"/>
<dbReference type="STRING" id="400727.A0A2T7NEC1"/>
<dbReference type="Gene3D" id="3.30.1370.10">
    <property type="entry name" value="K Homology domain, type 1"/>
    <property type="match status" value="3"/>
</dbReference>
<dbReference type="InterPro" id="IPR004087">
    <property type="entry name" value="KH_dom"/>
</dbReference>
<dbReference type="Proteomes" id="UP000245119">
    <property type="component" value="Linkage Group LG13"/>
</dbReference>
<gene>
    <name evidence="5" type="ORF">C0Q70_20006</name>
</gene>
<dbReference type="OrthoDB" id="1937934at2759"/>
<keyword evidence="6" id="KW-1185">Reference proteome</keyword>
<organism evidence="5 6">
    <name type="scientific">Pomacea canaliculata</name>
    <name type="common">Golden apple snail</name>
    <dbReference type="NCBI Taxonomy" id="400727"/>
    <lineage>
        <taxon>Eukaryota</taxon>
        <taxon>Metazoa</taxon>
        <taxon>Spiralia</taxon>
        <taxon>Lophotrochozoa</taxon>
        <taxon>Mollusca</taxon>
        <taxon>Gastropoda</taxon>
        <taxon>Caenogastropoda</taxon>
        <taxon>Architaenioglossa</taxon>
        <taxon>Ampullarioidea</taxon>
        <taxon>Ampullariidae</taxon>
        <taxon>Pomacea</taxon>
    </lineage>
</organism>
<feature type="region of interest" description="Disordered" evidence="3">
    <location>
        <begin position="147"/>
        <end position="182"/>
    </location>
</feature>
<dbReference type="PROSITE" id="PS50084">
    <property type="entry name" value="KH_TYPE_1"/>
    <property type="match status" value="3"/>
</dbReference>
<dbReference type="CDD" id="cd22432">
    <property type="entry name" value="KH-I_HNRNPK_rpt1"/>
    <property type="match status" value="1"/>
</dbReference>
<dbReference type="Pfam" id="PF00013">
    <property type="entry name" value="KH_1"/>
    <property type="match status" value="3"/>
</dbReference>
<feature type="domain" description="K Homology" evidence="4">
    <location>
        <begin position="429"/>
        <end position="497"/>
    </location>
</feature>
<dbReference type="EMBL" id="PZQS01000013">
    <property type="protein sequence ID" value="PVD19517.1"/>
    <property type="molecule type" value="Genomic_DNA"/>
</dbReference>
<evidence type="ECO:0000313" key="6">
    <source>
        <dbReference type="Proteomes" id="UP000245119"/>
    </source>
</evidence>
<proteinExistence type="predicted"/>
<dbReference type="PANTHER" id="PTHR10288">
    <property type="entry name" value="KH DOMAIN CONTAINING RNA BINDING PROTEIN"/>
    <property type="match status" value="1"/>
</dbReference>
<name>A0A2T7NEC1_POMCA</name>
<feature type="region of interest" description="Disordered" evidence="3">
    <location>
        <begin position="608"/>
        <end position="632"/>
    </location>
</feature>
<evidence type="ECO:0000256" key="1">
    <source>
        <dbReference type="ARBA" id="ARBA00022737"/>
    </source>
</evidence>
<keyword evidence="2" id="KW-0694">RNA-binding</keyword>
<comment type="caution">
    <text evidence="5">The sequence shown here is derived from an EMBL/GenBank/DDBJ whole genome shotgun (WGS) entry which is preliminary data.</text>
</comment>
<evidence type="ECO:0000256" key="2">
    <source>
        <dbReference type="PROSITE-ProRule" id="PRU00117"/>
    </source>
</evidence>
<dbReference type="SMART" id="SM00322">
    <property type="entry name" value="KH"/>
    <property type="match status" value="3"/>
</dbReference>
<dbReference type="SUPFAM" id="SSF54791">
    <property type="entry name" value="Eukaryotic type KH-domain (KH-domain type I)"/>
    <property type="match status" value="3"/>
</dbReference>
<feature type="compositionally biased region" description="Basic and acidic residues" evidence="3">
    <location>
        <begin position="151"/>
        <end position="171"/>
    </location>
</feature>
<feature type="region of interest" description="Disordered" evidence="3">
    <location>
        <begin position="403"/>
        <end position="426"/>
    </location>
</feature>
<accession>A0A2T7NEC1</accession>
<dbReference type="CDD" id="cd22434">
    <property type="entry name" value="KH-I_HNRNPK_rpt3"/>
    <property type="match status" value="1"/>
</dbReference>
<dbReference type="CDD" id="cd22433">
    <property type="entry name" value="KH-I_HNRNPK_rpt2"/>
    <property type="match status" value="1"/>
</dbReference>